<gene>
    <name evidence="2" type="ORF">EJ02DRAFT_420972</name>
</gene>
<evidence type="ECO:0000256" key="1">
    <source>
        <dbReference type="SAM" id="MobiDB-lite"/>
    </source>
</evidence>
<keyword evidence="3" id="KW-1185">Reference proteome</keyword>
<feature type="region of interest" description="Disordered" evidence="1">
    <location>
        <begin position="1"/>
        <end position="27"/>
    </location>
</feature>
<dbReference type="AlphaFoldDB" id="A0A6A5SVK5"/>
<evidence type="ECO:0000313" key="2">
    <source>
        <dbReference type="EMBL" id="KAF1943762.1"/>
    </source>
</evidence>
<name>A0A6A5SVK5_9PLEO</name>
<accession>A0A6A5SVK5</accession>
<reference evidence="2" key="1">
    <citation type="journal article" date="2020" name="Stud. Mycol.">
        <title>101 Dothideomycetes genomes: a test case for predicting lifestyles and emergence of pathogens.</title>
        <authorList>
            <person name="Haridas S."/>
            <person name="Albert R."/>
            <person name="Binder M."/>
            <person name="Bloem J."/>
            <person name="Labutti K."/>
            <person name="Salamov A."/>
            <person name="Andreopoulos B."/>
            <person name="Baker S."/>
            <person name="Barry K."/>
            <person name="Bills G."/>
            <person name="Bluhm B."/>
            <person name="Cannon C."/>
            <person name="Castanera R."/>
            <person name="Culley D."/>
            <person name="Daum C."/>
            <person name="Ezra D."/>
            <person name="Gonzalez J."/>
            <person name="Henrissat B."/>
            <person name="Kuo A."/>
            <person name="Liang C."/>
            <person name="Lipzen A."/>
            <person name="Lutzoni F."/>
            <person name="Magnuson J."/>
            <person name="Mondo S."/>
            <person name="Nolan M."/>
            <person name="Ohm R."/>
            <person name="Pangilinan J."/>
            <person name="Park H.-J."/>
            <person name="Ramirez L."/>
            <person name="Alfaro M."/>
            <person name="Sun H."/>
            <person name="Tritt A."/>
            <person name="Yoshinaga Y."/>
            <person name="Zwiers L.-H."/>
            <person name="Turgeon B."/>
            <person name="Goodwin S."/>
            <person name="Spatafora J."/>
            <person name="Crous P."/>
            <person name="Grigoriev I."/>
        </authorList>
    </citation>
    <scope>NUCLEOTIDE SEQUENCE</scope>
    <source>
        <strain evidence="2">CBS 161.51</strain>
    </source>
</reference>
<dbReference type="EMBL" id="ML976022">
    <property type="protein sequence ID" value="KAF1943762.1"/>
    <property type="molecule type" value="Genomic_DNA"/>
</dbReference>
<evidence type="ECO:0000313" key="3">
    <source>
        <dbReference type="Proteomes" id="UP000800038"/>
    </source>
</evidence>
<dbReference type="Proteomes" id="UP000800038">
    <property type="component" value="Unassembled WGS sequence"/>
</dbReference>
<sequence>MFRFIFGKSSTVSSPPPPPKYAPNTTRLEQDNTTLNPESAMEETVKKPAFTHEEASAQFKSAFAEYGGEGLYLPIFASGLAFLALNGYFDGLRLCDFSKFGLLEVLEYISAKRENSGSNTAPAVDMSLRISADEFEVVEREDSKSKKSLKKHVNIPEVTNNLYNFFSDQQLANNMVFLYKHNHFPALNPYDLSKAKLLTARNDNIGGEDKYFLYLVVDTTVMIEGQEASETGAFTGLCKTVARQVGVVMDDLK</sequence>
<proteinExistence type="predicted"/>
<organism evidence="2 3">
    <name type="scientific">Clathrospora elynae</name>
    <dbReference type="NCBI Taxonomy" id="706981"/>
    <lineage>
        <taxon>Eukaryota</taxon>
        <taxon>Fungi</taxon>
        <taxon>Dikarya</taxon>
        <taxon>Ascomycota</taxon>
        <taxon>Pezizomycotina</taxon>
        <taxon>Dothideomycetes</taxon>
        <taxon>Pleosporomycetidae</taxon>
        <taxon>Pleosporales</taxon>
        <taxon>Diademaceae</taxon>
        <taxon>Clathrospora</taxon>
    </lineage>
</organism>
<protein>
    <submittedName>
        <fullName evidence="2">Uncharacterized protein</fullName>
    </submittedName>
</protein>